<dbReference type="InParanoid" id="A0A7M7L2Y5"/>
<feature type="signal peptide" evidence="2">
    <location>
        <begin position="1"/>
        <end position="18"/>
    </location>
</feature>
<evidence type="ECO:0000313" key="4">
    <source>
        <dbReference type="Proteomes" id="UP000594260"/>
    </source>
</evidence>
<organism evidence="3 4">
    <name type="scientific">Varroa destructor</name>
    <name type="common">Honeybee mite</name>
    <dbReference type="NCBI Taxonomy" id="109461"/>
    <lineage>
        <taxon>Eukaryota</taxon>
        <taxon>Metazoa</taxon>
        <taxon>Ecdysozoa</taxon>
        <taxon>Arthropoda</taxon>
        <taxon>Chelicerata</taxon>
        <taxon>Arachnida</taxon>
        <taxon>Acari</taxon>
        <taxon>Parasitiformes</taxon>
        <taxon>Mesostigmata</taxon>
        <taxon>Gamasina</taxon>
        <taxon>Dermanyssoidea</taxon>
        <taxon>Varroidae</taxon>
        <taxon>Varroa</taxon>
    </lineage>
</organism>
<feature type="compositionally biased region" description="Acidic residues" evidence="1">
    <location>
        <begin position="169"/>
        <end position="205"/>
    </location>
</feature>
<feature type="region of interest" description="Disordered" evidence="1">
    <location>
        <begin position="163"/>
        <end position="226"/>
    </location>
</feature>
<name>A0A7M7L2Y5_VARDE</name>
<proteinExistence type="predicted"/>
<keyword evidence="4" id="KW-1185">Reference proteome</keyword>
<evidence type="ECO:0000256" key="2">
    <source>
        <dbReference type="SAM" id="SignalP"/>
    </source>
</evidence>
<dbReference type="KEGG" id="vde:111253730"/>
<protein>
    <submittedName>
        <fullName evidence="3">Uncharacterized protein</fullName>
    </submittedName>
</protein>
<sequence>MSPFSISVLMILTLGVEGDAAPVLRDNMEKIAALDQPVRPAELADSTLSLRHILAATGSDSEKGTVLSELQKLLTYPLSGIVKHIANQSVALRPDEDTYSYVRSDTANEFNQVEQGSIDDSLRLKNELSVLRDLRNNTNSRGRPRPVRSVNMVVLPPSELRRPAKIEEFDSPGDELREVEDTDDRQGIDESEGSDNNDEDDDDEESFSHFRDDPQETDGANELIGGDEPLAVYFRDLALDEKADTWKSGEPGFNGVHRGDQDGLAGSDDAALIQRHQESVRARSRRR</sequence>
<keyword evidence="2" id="KW-0732">Signal</keyword>
<dbReference type="AlphaFoldDB" id="A0A7M7L2Y5"/>
<evidence type="ECO:0000313" key="3">
    <source>
        <dbReference type="EnsemblMetazoa" id="XP_022669322"/>
    </source>
</evidence>
<reference evidence="3" key="1">
    <citation type="submission" date="2021-01" db="UniProtKB">
        <authorList>
            <consortium name="EnsemblMetazoa"/>
        </authorList>
    </citation>
    <scope>IDENTIFICATION</scope>
</reference>
<dbReference type="EnsemblMetazoa" id="XM_022813587">
    <property type="protein sequence ID" value="XP_022669322"/>
    <property type="gene ID" value="LOC111253730"/>
</dbReference>
<evidence type="ECO:0000256" key="1">
    <source>
        <dbReference type="SAM" id="MobiDB-lite"/>
    </source>
</evidence>
<dbReference type="GeneID" id="111253730"/>
<feature type="region of interest" description="Disordered" evidence="1">
    <location>
        <begin position="245"/>
        <end position="287"/>
    </location>
</feature>
<dbReference type="RefSeq" id="XP_022669322.1">
    <property type="nucleotide sequence ID" value="XM_022813587.1"/>
</dbReference>
<accession>A0A7M7L2Y5</accession>
<feature type="chain" id="PRO_5029508795" evidence="2">
    <location>
        <begin position="19"/>
        <end position="287"/>
    </location>
</feature>
<dbReference type="Proteomes" id="UP000594260">
    <property type="component" value="Unplaced"/>
</dbReference>